<feature type="domain" description="ASCH" evidence="1">
    <location>
        <begin position="21"/>
        <end position="135"/>
    </location>
</feature>
<comment type="caution">
    <text evidence="2">The sequence shown here is derived from an EMBL/GenBank/DDBJ whole genome shotgun (WGS) entry which is preliminary data.</text>
</comment>
<dbReference type="InterPro" id="IPR009326">
    <property type="entry name" value="DUF984"/>
</dbReference>
<evidence type="ECO:0000313" key="3">
    <source>
        <dbReference type="Proteomes" id="UP000589620"/>
    </source>
</evidence>
<dbReference type="PANTHER" id="PTHR39203">
    <property type="entry name" value="CYTOPLASMIC PROTEIN-RELATED"/>
    <property type="match status" value="1"/>
</dbReference>
<dbReference type="SMART" id="SM01022">
    <property type="entry name" value="ASCH"/>
    <property type="match status" value="1"/>
</dbReference>
<gene>
    <name evidence="2" type="ORF">BJ963_003377</name>
</gene>
<dbReference type="Gene3D" id="3.10.400.10">
    <property type="entry name" value="Sulfate adenylyltransferase"/>
    <property type="match status" value="1"/>
</dbReference>
<dbReference type="InterPro" id="IPR007374">
    <property type="entry name" value="ASCH_domain"/>
</dbReference>
<organism evidence="2 3">
    <name type="scientific">Leifsonia soli</name>
    <dbReference type="NCBI Taxonomy" id="582665"/>
    <lineage>
        <taxon>Bacteria</taxon>
        <taxon>Bacillati</taxon>
        <taxon>Actinomycetota</taxon>
        <taxon>Actinomycetes</taxon>
        <taxon>Micrococcales</taxon>
        <taxon>Microbacteriaceae</taxon>
        <taxon>Leifsonia</taxon>
    </lineage>
</organism>
<dbReference type="Proteomes" id="UP000589620">
    <property type="component" value="Unassembled WGS sequence"/>
</dbReference>
<keyword evidence="3" id="KW-1185">Reference proteome</keyword>
<dbReference type="InterPro" id="IPR015947">
    <property type="entry name" value="PUA-like_sf"/>
</dbReference>
<sequence>MAATAERRSLFDFWAQRLPTTAIGRAGEQRAHLTELAIDGIKTATASLHTDYVSEDDPLPSPGFYQLLDSHERAVAILEVTSVRVCRFIDVDDQHAIAEGEGDADAASWRETHRLEWPTIHDSSKIVLERFRVIAVP</sequence>
<dbReference type="AlphaFoldDB" id="A0A852T2L1"/>
<proteinExistence type="predicted"/>
<accession>A0A852T2L1</accession>
<evidence type="ECO:0000259" key="1">
    <source>
        <dbReference type="SMART" id="SM01022"/>
    </source>
</evidence>
<protein>
    <submittedName>
        <fullName evidence="2">Uncharacterized protein YhfF</fullName>
    </submittedName>
</protein>
<dbReference type="SUPFAM" id="SSF88697">
    <property type="entry name" value="PUA domain-like"/>
    <property type="match status" value="1"/>
</dbReference>
<evidence type="ECO:0000313" key="2">
    <source>
        <dbReference type="EMBL" id="NYD75858.1"/>
    </source>
</evidence>
<dbReference type="RefSeq" id="WP_179457657.1">
    <property type="nucleotide sequence ID" value="NZ_BAAAPX010000001.1"/>
</dbReference>
<dbReference type="PANTHER" id="PTHR39203:SF1">
    <property type="entry name" value="CYTOPLASMIC PROTEIN"/>
    <property type="match status" value="1"/>
</dbReference>
<name>A0A852T2L1_9MICO</name>
<dbReference type="EMBL" id="JACCBJ010000001">
    <property type="protein sequence ID" value="NYD75858.1"/>
    <property type="molecule type" value="Genomic_DNA"/>
</dbReference>
<dbReference type="Pfam" id="PF04266">
    <property type="entry name" value="ASCH"/>
    <property type="match status" value="1"/>
</dbReference>
<reference evidence="2 3" key="1">
    <citation type="submission" date="2020-07" db="EMBL/GenBank/DDBJ databases">
        <title>Sequencing the genomes of 1000 actinobacteria strains.</title>
        <authorList>
            <person name="Klenk H.-P."/>
        </authorList>
    </citation>
    <scope>NUCLEOTIDE SEQUENCE [LARGE SCALE GENOMIC DNA]</scope>
    <source>
        <strain evidence="2 3">DSM 23871</strain>
    </source>
</reference>